<gene>
    <name evidence="1" type="ORF">KXQ929_LOCUS48591</name>
</gene>
<evidence type="ECO:0000313" key="1">
    <source>
        <dbReference type="EMBL" id="CAF4356911.1"/>
    </source>
</evidence>
<accession>A0A820LBG5</accession>
<proteinExistence type="predicted"/>
<evidence type="ECO:0000313" key="2">
    <source>
        <dbReference type="Proteomes" id="UP000663868"/>
    </source>
</evidence>
<protein>
    <submittedName>
        <fullName evidence="1">Uncharacterized protein</fullName>
    </submittedName>
</protein>
<comment type="caution">
    <text evidence="1">The sequence shown here is derived from an EMBL/GenBank/DDBJ whole genome shotgun (WGS) entry which is preliminary data.</text>
</comment>
<organism evidence="1 2">
    <name type="scientific">Adineta steineri</name>
    <dbReference type="NCBI Taxonomy" id="433720"/>
    <lineage>
        <taxon>Eukaryota</taxon>
        <taxon>Metazoa</taxon>
        <taxon>Spiralia</taxon>
        <taxon>Gnathifera</taxon>
        <taxon>Rotifera</taxon>
        <taxon>Eurotatoria</taxon>
        <taxon>Bdelloidea</taxon>
        <taxon>Adinetida</taxon>
        <taxon>Adinetidae</taxon>
        <taxon>Adineta</taxon>
    </lineage>
</organism>
<sequence>MATSGEDEYFAQRVLRLTDIAKEPMNFLMPISGYEKMPIVSLEEAVEPR</sequence>
<reference evidence="1" key="1">
    <citation type="submission" date="2021-02" db="EMBL/GenBank/DDBJ databases">
        <authorList>
            <person name="Nowell W R."/>
        </authorList>
    </citation>
    <scope>NUCLEOTIDE SEQUENCE</scope>
</reference>
<dbReference type="Proteomes" id="UP000663868">
    <property type="component" value="Unassembled WGS sequence"/>
</dbReference>
<feature type="non-terminal residue" evidence="1">
    <location>
        <position position="49"/>
    </location>
</feature>
<dbReference type="AlphaFoldDB" id="A0A820LBG5"/>
<name>A0A820LBG5_9BILA</name>
<dbReference type="EMBL" id="CAJOBB010019298">
    <property type="protein sequence ID" value="CAF4356911.1"/>
    <property type="molecule type" value="Genomic_DNA"/>
</dbReference>